<evidence type="ECO:0000256" key="1">
    <source>
        <dbReference type="ARBA" id="ARBA00022737"/>
    </source>
</evidence>
<feature type="compositionally biased region" description="Acidic residues" evidence="3">
    <location>
        <begin position="502"/>
        <end position="512"/>
    </location>
</feature>
<dbReference type="Pfam" id="PF14295">
    <property type="entry name" value="PAN_4"/>
    <property type="match status" value="2"/>
</dbReference>
<dbReference type="InterPro" id="IPR000177">
    <property type="entry name" value="Apple"/>
</dbReference>
<dbReference type="GO" id="GO:0005576">
    <property type="term" value="C:extracellular region"/>
    <property type="evidence" value="ECO:0007669"/>
    <property type="project" value="InterPro"/>
</dbReference>
<dbReference type="Gene3D" id="3.50.4.10">
    <property type="entry name" value="Hepatocyte Growth Factor"/>
    <property type="match status" value="4"/>
</dbReference>
<dbReference type="AlphaFoldDB" id="A0A0G4FGP6"/>
<dbReference type="InterPro" id="IPR003609">
    <property type="entry name" value="Pan_app"/>
</dbReference>
<protein>
    <recommendedName>
        <fullName evidence="5">Apple domain-containing protein</fullName>
    </recommendedName>
</protein>
<dbReference type="PROSITE" id="PS50948">
    <property type="entry name" value="PAN"/>
    <property type="match status" value="1"/>
</dbReference>
<dbReference type="GO" id="GO:0006508">
    <property type="term" value="P:proteolysis"/>
    <property type="evidence" value="ECO:0007669"/>
    <property type="project" value="InterPro"/>
</dbReference>
<dbReference type="EMBL" id="CDMZ01000354">
    <property type="protein sequence ID" value="CEM12484.1"/>
    <property type="molecule type" value="Genomic_DNA"/>
</dbReference>
<feature type="signal peptide" evidence="4">
    <location>
        <begin position="1"/>
        <end position="23"/>
    </location>
</feature>
<keyword evidence="2" id="KW-1015">Disulfide bond</keyword>
<keyword evidence="4" id="KW-0732">Signal</keyword>
<keyword evidence="1" id="KW-0677">Repeat</keyword>
<feature type="domain" description="Apple" evidence="5">
    <location>
        <begin position="319"/>
        <end position="389"/>
    </location>
</feature>
<accession>A0A0G4FGP6</accession>
<gene>
    <name evidence="6" type="ORF">Cvel_16883</name>
</gene>
<dbReference type="Pfam" id="PF00024">
    <property type="entry name" value="PAN_1"/>
    <property type="match status" value="2"/>
</dbReference>
<dbReference type="SMART" id="SM00223">
    <property type="entry name" value="APPLE"/>
    <property type="match status" value="3"/>
</dbReference>
<evidence type="ECO:0000256" key="3">
    <source>
        <dbReference type="SAM" id="MobiDB-lite"/>
    </source>
</evidence>
<reference evidence="6" key="1">
    <citation type="submission" date="2014-11" db="EMBL/GenBank/DDBJ databases">
        <authorList>
            <person name="Otto D Thomas"/>
            <person name="Naeem Raeece"/>
        </authorList>
    </citation>
    <scope>NUCLEOTIDE SEQUENCE</scope>
</reference>
<organism evidence="6">
    <name type="scientific">Chromera velia CCMP2878</name>
    <dbReference type="NCBI Taxonomy" id="1169474"/>
    <lineage>
        <taxon>Eukaryota</taxon>
        <taxon>Sar</taxon>
        <taxon>Alveolata</taxon>
        <taxon>Colpodellida</taxon>
        <taxon>Chromeraceae</taxon>
        <taxon>Chromera</taxon>
    </lineage>
</organism>
<proteinExistence type="predicted"/>
<sequence>MWSGQRILAASALFSLLFIVSESVDDPFCMEVGWRLRGEEYRTIQGIDDPRDCQQECQYDDFCLYFRYRGSRQCELLFETTGEWEFSITTVSGPKTCYLPPSDFPEMANSACKVVGLQIEGDDYESVRNGEDNTACQMMCNRDPRCAYWSWEAPTSLSEQDQRCHLYDSAAAISGYDTSIRYVSGPKKCPSVELSRRFPVWRSRKMGDYFRELPWPKEPVNGRRHLPHCVEWRKQISETPAAAYRVADWRDCKSLCAMLPACGGWNWHAAGTLAERCDLFPTSPTGGALATAVSPLTVTGPRECEDPLFDFPEYSQVACAKWGVRTQGTVLTSMTMQPTAVPEDCMTTCQETAGCVSYTFSVANRQCALLSTDEGYESEPGVLSGPAMCLGRPEHYEVHMAMTRSYGFASSLEPLPLVPVVPVASPSYMPTLTAARAAQGRVEEEEGETILTDCGVGVPCEEAEIEVMTEEAADDGGKEESVDTMEETATSSASSSVPVAETDTETQEEGEAEIEKSQSGTVSGVPVSESSSQRQEEEVGEGTMSGRGTVGSLRTRR</sequence>
<dbReference type="PhylomeDB" id="A0A0G4FGP6"/>
<evidence type="ECO:0000256" key="2">
    <source>
        <dbReference type="ARBA" id="ARBA00023157"/>
    </source>
</evidence>
<evidence type="ECO:0000313" key="6">
    <source>
        <dbReference type="EMBL" id="CEM12484.1"/>
    </source>
</evidence>
<name>A0A0G4FGP6_9ALVE</name>
<dbReference type="SUPFAM" id="SSF57414">
    <property type="entry name" value="Hairpin loop containing domain-like"/>
    <property type="match status" value="3"/>
</dbReference>
<feature type="chain" id="PRO_5005188769" description="Apple domain-containing protein" evidence="4">
    <location>
        <begin position="24"/>
        <end position="557"/>
    </location>
</feature>
<dbReference type="VEuPathDB" id="CryptoDB:Cvel_16883"/>
<evidence type="ECO:0000259" key="5">
    <source>
        <dbReference type="PROSITE" id="PS50948"/>
    </source>
</evidence>
<feature type="region of interest" description="Disordered" evidence="3">
    <location>
        <begin position="469"/>
        <end position="557"/>
    </location>
</feature>
<feature type="compositionally biased region" description="Low complexity" evidence="3">
    <location>
        <begin position="487"/>
        <end position="501"/>
    </location>
</feature>
<evidence type="ECO:0000256" key="4">
    <source>
        <dbReference type="SAM" id="SignalP"/>
    </source>
</evidence>